<sequence length="242" mass="26480">MRKFSWLVGCLILIVLGVLVFNKFNNSQQSSKKSNQASSTKSTALPDAKTTDWNLVIVNRQNPRAEMNPDLATVENVQVDRRIAPALTKFLAAARVIDPAEHLISGYRSVAYQTNLYNNYVAKEMAGAAGTVNAGGGPISKSQAEKNAQTYSQPPTMSEHETGLAVDMSTVDELDASPAAIVKKVAAIAPEYGFILRFPADGKASTGVGYEDWHYRYVGVDNAKYITKHHLTLEEYVKLLKN</sequence>
<evidence type="ECO:0000313" key="2">
    <source>
        <dbReference type="EMBL" id="GAK30334.1"/>
    </source>
</evidence>
<dbReference type="GO" id="GO:0006508">
    <property type="term" value="P:proteolysis"/>
    <property type="evidence" value="ECO:0007669"/>
    <property type="project" value="InterPro"/>
</dbReference>
<gene>
    <name evidence="2" type="ORF">WOSG25_021310</name>
</gene>
<protein>
    <submittedName>
        <fullName evidence="2">D-alanyl-D-alanine carboxypeptidase</fullName>
    </submittedName>
</protein>
<keyword evidence="2" id="KW-0378">Hydrolase</keyword>
<dbReference type="SUPFAM" id="SSF55166">
    <property type="entry name" value="Hedgehog/DD-peptidase"/>
    <property type="match status" value="1"/>
</dbReference>
<dbReference type="AlphaFoldDB" id="A0A069CSA6"/>
<dbReference type="PANTHER" id="PTHR34385">
    <property type="entry name" value="D-ALANYL-D-ALANINE CARBOXYPEPTIDASE"/>
    <property type="match status" value="1"/>
</dbReference>
<evidence type="ECO:0000313" key="3">
    <source>
        <dbReference type="Proteomes" id="UP000030643"/>
    </source>
</evidence>
<dbReference type="PANTHER" id="PTHR34385:SF1">
    <property type="entry name" value="PEPTIDOGLYCAN L-ALANYL-D-GLUTAMATE ENDOPEPTIDASE CWLK"/>
    <property type="match status" value="1"/>
</dbReference>
<dbReference type="EMBL" id="DF820485">
    <property type="protein sequence ID" value="GAK30334.1"/>
    <property type="molecule type" value="Genomic_DNA"/>
</dbReference>
<organism evidence="2 3">
    <name type="scientific">Weissella oryzae (strain DSM 25784 / JCM 18191 / LMG 30913 / SG25)</name>
    <dbReference type="NCBI Taxonomy" id="1329250"/>
    <lineage>
        <taxon>Bacteria</taxon>
        <taxon>Bacillati</taxon>
        <taxon>Bacillota</taxon>
        <taxon>Bacilli</taxon>
        <taxon>Lactobacillales</taxon>
        <taxon>Lactobacillaceae</taxon>
        <taxon>Weissella</taxon>
    </lineage>
</organism>
<proteinExistence type="predicted"/>
<keyword evidence="2" id="KW-0121">Carboxypeptidase</keyword>
<dbReference type="Proteomes" id="UP000030643">
    <property type="component" value="Unassembled WGS sequence"/>
</dbReference>
<name>A0A069CSA6_WEIOS</name>
<dbReference type="OrthoDB" id="9792074at2"/>
<evidence type="ECO:0000259" key="1">
    <source>
        <dbReference type="Pfam" id="PF02557"/>
    </source>
</evidence>
<dbReference type="eggNOG" id="COG1876">
    <property type="taxonomic scope" value="Bacteria"/>
</dbReference>
<dbReference type="InterPro" id="IPR052179">
    <property type="entry name" value="DD-CPase-like"/>
</dbReference>
<dbReference type="InterPro" id="IPR009045">
    <property type="entry name" value="Zn_M74/Hedgehog-like"/>
</dbReference>
<dbReference type="InterPro" id="IPR058193">
    <property type="entry name" value="VanY/YodJ_core_dom"/>
</dbReference>
<keyword evidence="2" id="KW-0645">Protease</keyword>
<keyword evidence="3" id="KW-1185">Reference proteome</keyword>
<reference evidence="3" key="1">
    <citation type="journal article" date="2014" name="Genome Announc.">
        <title>Draft genome sequence of Weissella oryzae SG25T, isolated from fermented rice grains.</title>
        <authorList>
            <person name="Tanizawa Y."/>
            <person name="Fujisawa T."/>
            <person name="Mochizuki T."/>
            <person name="Kaminuma E."/>
            <person name="Suzuki Y."/>
            <person name="Nakamura Y."/>
            <person name="Tohno M."/>
        </authorList>
    </citation>
    <scope>NUCLEOTIDE SEQUENCE [LARGE SCALE GENOMIC DNA]</scope>
    <source>
        <strain evidence="3">DSM 25784 / JCM 18191 / LMG 30913 / SG25</strain>
    </source>
</reference>
<accession>A0A069CSA6</accession>
<dbReference type="InterPro" id="IPR003709">
    <property type="entry name" value="VanY-like_core_dom"/>
</dbReference>
<dbReference type="CDD" id="cd14852">
    <property type="entry name" value="LD-carboxypeptidase"/>
    <property type="match status" value="1"/>
</dbReference>
<feature type="domain" description="D-alanyl-D-alanine carboxypeptidase-like core" evidence="1">
    <location>
        <begin position="78"/>
        <end position="219"/>
    </location>
</feature>
<dbReference type="GO" id="GO:0004180">
    <property type="term" value="F:carboxypeptidase activity"/>
    <property type="evidence" value="ECO:0007669"/>
    <property type="project" value="UniProtKB-KW"/>
</dbReference>
<dbReference type="Pfam" id="PF02557">
    <property type="entry name" value="VanY"/>
    <property type="match status" value="1"/>
</dbReference>
<dbReference type="RefSeq" id="WP_027698450.1">
    <property type="nucleotide sequence ID" value="NZ_DF820485.1"/>
</dbReference>
<dbReference type="Gene3D" id="3.30.1380.10">
    <property type="match status" value="1"/>
</dbReference>
<dbReference type="STRING" id="1329250.WOSG25_021310"/>